<dbReference type="AlphaFoldDB" id="A0A831WA19"/>
<gene>
    <name evidence="3" type="ORF">ENI96_14255</name>
</gene>
<reference evidence="3" key="1">
    <citation type="journal article" date="2020" name="mSystems">
        <title>Genome- and Community-Level Interaction Insights into Carbon Utilization and Element Cycling Functions of Hydrothermarchaeota in Hydrothermal Sediment.</title>
        <authorList>
            <person name="Zhou Z."/>
            <person name="Liu Y."/>
            <person name="Xu W."/>
            <person name="Pan J."/>
            <person name="Luo Z.H."/>
            <person name="Li M."/>
        </authorList>
    </citation>
    <scope>NUCLEOTIDE SEQUENCE [LARGE SCALE GENOMIC DNA]</scope>
    <source>
        <strain evidence="3">HyVt-443</strain>
    </source>
</reference>
<protein>
    <submittedName>
        <fullName evidence="3">DUF4124 domain-containing protein</fullName>
    </submittedName>
</protein>
<comment type="caution">
    <text evidence="3">The sequence shown here is derived from an EMBL/GenBank/DDBJ whole genome shotgun (WGS) entry which is preliminary data.</text>
</comment>
<dbReference type="EMBL" id="DRKP01000181">
    <property type="protein sequence ID" value="HEB97580.1"/>
    <property type="molecule type" value="Genomic_DNA"/>
</dbReference>
<name>A0A831WA19_9GAMM</name>
<feature type="region of interest" description="Disordered" evidence="1">
    <location>
        <begin position="92"/>
        <end position="114"/>
    </location>
</feature>
<organism evidence="3">
    <name type="scientific">Sedimenticola thiotaurini</name>
    <dbReference type="NCBI Taxonomy" id="1543721"/>
    <lineage>
        <taxon>Bacteria</taxon>
        <taxon>Pseudomonadati</taxon>
        <taxon>Pseudomonadota</taxon>
        <taxon>Gammaproteobacteria</taxon>
        <taxon>Chromatiales</taxon>
        <taxon>Sedimenticolaceae</taxon>
        <taxon>Sedimenticola</taxon>
    </lineage>
</organism>
<feature type="domain" description="DUF4124" evidence="2">
    <location>
        <begin position="18"/>
        <end position="61"/>
    </location>
</feature>
<feature type="compositionally biased region" description="Basic and acidic residues" evidence="1">
    <location>
        <begin position="92"/>
        <end position="110"/>
    </location>
</feature>
<feature type="compositionally biased region" description="Basic and acidic residues" evidence="1">
    <location>
        <begin position="64"/>
        <end position="73"/>
    </location>
</feature>
<evidence type="ECO:0000256" key="1">
    <source>
        <dbReference type="SAM" id="MobiDB-lite"/>
    </source>
</evidence>
<evidence type="ECO:0000259" key="2">
    <source>
        <dbReference type="Pfam" id="PF13511"/>
    </source>
</evidence>
<proteinExistence type="predicted"/>
<sequence length="162" mass="18512">MAGRRGGRCLRRWLLVAVVVAGPMAQAGVYRWVDGNGRVHFGDRPPSGAGEEVTLPAAESPGRTVEEQRREEERRRAQQRLLDLYQDERRAAAAAREKERREEAVREQRCRQAQQRLAGYERAQGLYERLPDGSRRYLSGPQRRAETERARQAVKRWCGDGG</sequence>
<feature type="region of interest" description="Disordered" evidence="1">
    <location>
        <begin position="131"/>
        <end position="162"/>
    </location>
</feature>
<dbReference type="Proteomes" id="UP000886251">
    <property type="component" value="Unassembled WGS sequence"/>
</dbReference>
<accession>A0A831WA19</accession>
<dbReference type="InterPro" id="IPR025392">
    <property type="entry name" value="DUF4124"/>
</dbReference>
<dbReference type="Pfam" id="PF13511">
    <property type="entry name" value="DUF4124"/>
    <property type="match status" value="1"/>
</dbReference>
<feature type="region of interest" description="Disordered" evidence="1">
    <location>
        <begin position="41"/>
        <end position="73"/>
    </location>
</feature>
<evidence type="ECO:0000313" key="3">
    <source>
        <dbReference type="EMBL" id="HEB97580.1"/>
    </source>
</evidence>